<proteinExistence type="predicted"/>
<reference evidence="2" key="1">
    <citation type="submission" date="2025-08" db="UniProtKB">
        <authorList>
            <consortium name="RefSeq"/>
        </authorList>
    </citation>
    <scope>IDENTIFICATION</scope>
    <source>
        <strain evidence="2">Tuebingen</strain>
        <tissue evidence="2">Fibroblasts and whole tissue</tissue>
    </source>
</reference>
<protein>
    <submittedName>
        <fullName evidence="2">Uncharacterized protein</fullName>
    </submittedName>
</protein>
<dbReference type="Proteomes" id="UP000000437">
    <property type="component" value="Chromosome 22"/>
</dbReference>
<name>A0AC58IG30_DANRE</name>
<dbReference type="RefSeq" id="XP_073793182.1">
    <property type="nucleotide sequence ID" value="XM_073937081.1"/>
</dbReference>
<accession>A0AC58IG30</accession>
<keyword evidence="1" id="KW-1185">Reference proteome</keyword>
<gene>
    <name evidence="2" type="primary">LOC110438292</name>
</gene>
<evidence type="ECO:0000313" key="2">
    <source>
        <dbReference type="RefSeq" id="XP_073793182.1"/>
    </source>
</evidence>
<evidence type="ECO:0000313" key="1">
    <source>
        <dbReference type="Proteomes" id="UP000000437"/>
    </source>
</evidence>
<organism evidence="1 2">
    <name type="scientific">Danio rerio</name>
    <name type="common">Zebrafish</name>
    <name type="synonym">Brachydanio rerio</name>
    <dbReference type="NCBI Taxonomy" id="7955"/>
    <lineage>
        <taxon>Eukaryota</taxon>
        <taxon>Metazoa</taxon>
        <taxon>Chordata</taxon>
        <taxon>Craniata</taxon>
        <taxon>Vertebrata</taxon>
        <taxon>Euteleostomi</taxon>
        <taxon>Actinopterygii</taxon>
        <taxon>Neopterygii</taxon>
        <taxon>Teleostei</taxon>
        <taxon>Ostariophysi</taxon>
        <taxon>Cypriniformes</taxon>
        <taxon>Danionidae</taxon>
        <taxon>Danioninae</taxon>
        <taxon>Danio</taxon>
    </lineage>
</organism>
<sequence length="282" mass="30969">MVCRIVLLCLCFWRLAVVFGVEIDETESLSVMEGDSVTLQTGVTKIQEDDLIMWMCGDQCIAKLNISSQVISEMDNRFKDRLILDQTGSLTINSTRTTDSGVYKAQLIGQKVFKKTFIVTIIARLPKPAINSYCPQNPSSSGSLDSKCVLLCSVVNVSAVSLSWYKGNSVLSSISVSDLSISLSLPLEVEYQDENTYSCVIDNPISNQTTHLDISTLCQPCSDHVCCCDSAEAAIQLVLSALVGVATVAVLVYDFRSRRAEQKSRRPSSNLQETDINLLQQD</sequence>